<dbReference type="Proteomes" id="UP000271974">
    <property type="component" value="Unassembled WGS sequence"/>
</dbReference>
<evidence type="ECO:0000256" key="6">
    <source>
        <dbReference type="ARBA" id="ARBA00022490"/>
    </source>
</evidence>
<keyword evidence="27" id="KW-1185">Reference proteome</keyword>
<evidence type="ECO:0000313" key="27">
    <source>
        <dbReference type="Proteomes" id="UP000271974"/>
    </source>
</evidence>
<comment type="cofactor">
    <cofactor evidence="2">
        <name>Mg(2+)</name>
        <dbReference type="ChEBI" id="CHEBI:18420"/>
    </cofactor>
</comment>
<dbReference type="InterPro" id="IPR015655">
    <property type="entry name" value="PP2C"/>
</dbReference>
<evidence type="ECO:0000256" key="21">
    <source>
        <dbReference type="ARBA" id="ARBA00078590"/>
    </source>
</evidence>
<keyword evidence="10 23" id="KW-0378">Hydrolase</keyword>
<dbReference type="EMBL" id="RQTK01001199">
    <property type="protein sequence ID" value="RUS71543.1"/>
    <property type="molecule type" value="Genomic_DNA"/>
</dbReference>
<reference evidence="26 27" key="1">
    <citation type="submission" date="2019-01" db="EMBL/GenBank/DDBJ databases">
        <title>A draft genome assembly of the solar-powered sea slug Elysia chlorotica.</title>
        <authorList>
            <person name="Cai H."/>
            <person name="Li Q."/>
            <person name="Fang X."/>
            <person name="Li J."/>
            <person name="Curtis N.E."/>
            <person name="Altenburger A."/>
            <person name="Shibata T."/>
            <person name="Feng M."/>
            <person name="Maeda T."/>
            <person name="Schwartz J.A."/>
            <person name="Shigenobu S."/>
            <person name="Lundholm N."/>
            <person name="Nishiyama T."/>
            <person name="Yang H."/>
            <person name="Hasebe M."/>
            <person name="Li S."/>
            <person name="Pierce S.K."/>
            <person name="Wang J."/>
        </authorList>
    </citation>
    <scope>NUCLEOTIDE SEQUENCE [LARGE SCALE GENOMIC DNA]</scope>
    <source>
        <strain evidence="26">EC2010</strain>
        <tissue evidence="26">Whole organism of an adult</tissue>
    </source>
</reference>
<keyword evidence="11" id="KW-0460">Magnesium</keyword>
<keyword evidence="6" id="KW-0963">Cytoplasm</keyword>
<evidence type="ECO:0000256" key="24">
    <source>
        <dbReference type="SAM" id="MobiDB-lite"/>
    </source>
</evidence>
<feature type="domain" description="PPM-type phosphatase" evidence="25">
    <location>
        <begin position="167"/>
        <end position="426"/>
    </location>
</feature>
<evidence type="ECO:0000256" key="10">
    <source>
        <dbReference type="ARBA" id="ARBA00022801"/>
    </source>
</evidence>
<dbReference type="PANTHER" id="PTHR13832:SF818">
    <property type="entry name" value="SD03870P"/>
    <property type="match status" value="1"/>
</dbReference>
<comment type="subcellular location">
    <subcellularLocation>
        <location evidence="4">Cytoplasm</location>
    </subcellularLocation>
    <subcellularLocation>
        <location evidence="3">Nucleus</location>
    </subcellularLocation>
</comment>
<dbReference type="GO" id="GO:0005737">
    <property type="term" value="C:cytoplasm"/>
    <property type="evidence" value="ECO:0007669"/>
    <property type="project" value="UniProtKB-SubCell"/>
</dbReference>
<evidence type="ECO:0000256" key="16">
    <source>
        <dbReference type="ARBA" id="ARBA00048336"/>
    </source>
</evidence>
<comment type="catalytic activity">
    <reaction evidence="16">
        <text>O-phospho-L-threonyl-[protein] + H2O = L-threonyl-[protein] + phosphate</text>
        <dbReference type="Rhea" id="RHEA:47004"/>
        <dbReference type="Rhea" id="RHEA-COMP:11060"/>
        <dbReference type="Rhea" id="RHEA-COMP:11605"/>
        <dbReference type="ChEBI" id="CHEBI:15377"/>
        <dbReference type="ChEBI" id="CHEBI:30013"/>
        <dbReference type="ChEBI" id="CHEBI:43474"/>
        <dbReference type="ChEBI" id="CHEBI:61977"/>
        <dbReference type="EC" id="3.1.3.16"/>
    </reaction>
</comment>
<dbReference type="GO" id="GO:0046872">
    <property type="term" value="F:metal ion binding"/>
    <property type="evidence" value="ECO:0007669"/>
    <property type="project" value="UniProtKB-KW"/>
</dbReference>
<sequence length="851" mass="92533">MKNTRSRSTITMDNEEPTTVYSRWLELFGNKIDSLSPDDYETPFRLTSSTFIPLEFEGECLEWTRRYLSLHDCPNGLVYQLSRAVYRSIKESKTISRYFIDSPEECSRHEEEEDVSDNASQDSGEELSAGLTELSASKLLPEVVSHVHSVVRAWNRSPPSLVPPQTALHVCSHAIKNTRRKMEDRHVTITDLNTLYDINNGPSQSYFAVFDGHGGIEAADYAAAHLHNYLLSNPNFTADPALALKQAYKTTDTRFLEKAKRQGLRSGTTGVSALVRGDELYLAWLGDSQALLVRNGQPIQIMDPHKPEREDERQRIEELGGCVLFFGAWRVNGNIAVARAIGDAAHKPFISSDADVTSLHMTGEEEYLVLACDGLWDVLSPSQVTNVVYKHSHTSPGGLDDVAIGLVNAARDSGSSDNISVVVVLFKSKLSVPQATPDSGILLGTGPFSDNNQEHFSSTSTSTSSGPQPKPPVLNKKLDGRNKGDAAGDDLFSNKGRVDSLSSSIQQTPFSHKLMRQVNFYVAPPKQDPNLARLALKQAVSSAGRDRLSRKHKHNQATTETSAGGGNFAKKSPRREARKPKARSLSRQPLFHKGGVMNHSKKKKNQGNHSINFSLTLAGGPVASGGETLWGYSDDSDDAWSVSTGLSEDWSSSRHLSVSGYPRTEHAGGSSKAGDQFLTPLRLKGSSLLQAAISVEASTSAASASAWSKNMSSPFLQLSGTTLSLSNRAALPQIAASGGPGLHRSNTNTFRTGGLHQSQHSHLSVVPPLWGPSRRLSSLDECDARDADARSLCGDSLPPPALGGRKLSVLSDTGLSRKHQHRSQRSERARGDGSSLGLDTSRRPKHGHYHQ</sequence>
<evidence type="ECO:0000256" key="8">
    <source>
        <dbReference type="ARBA" id="ARBA00022723"/>
    </source>
</evidence>
<comment type="cofactor">
    <cofactor evidence="1">
        <name>Mn(2+)</name>
        <dbReference type="ChEBI" id="CHEBI:29035"/>
    </cofactor>
</comment>
<evidence type="ECO:0000256" key="4">
    <source>
        <dbReference type="ARBA" id="ARBA00004496"/>
    </source>
</evidence>
<dbReference type="AlphaFoldDB" id="A0A433SQM0"/>
<feature type="compositionally biased region" description="Basic residues" evidence="24">
    <location>
        <begin position="571"/>
        <end position="584"/>
    </location>
</feature>
<dbReference type="Pfam" id="PF00481">
    <property type="entry name" value="PP2C"/>
    <property type="match status" value="1"/>
</dbReference>
<evidence type="ECO:0000256" key="22">
    <source>
        <dbReference type="ARBA" id="ARBA00079435"/>
    </source>
</evidence>
<comment type="similarity">
    <text evidence="23">Belongs to the PP2C family.</text>
</comment>
<comment type="subunit">
    <text evidence="17">Heterotrimer. Interacts with PAX1 and ARHGEF6 (or ARHGEF7).</text>
</comment>
<protein>
    <recommendedName>
        <fullName evidence="18">Protein phosphatase 1E</fullName>
        <ecNumber evidence="5">3.1.3.16</ecNumber>
    </recommendedName>
    <alternativeName>
        <fullName evidence="21">Ca(2+)/calmodulin-dependent protein kinase phosphatase N</fullName>
    </alternativeName>
    <alternativeName>
        <fullName evidence="19">CaMKP-nucleus</fullName>
    </alternativeName>
    <alternativeName>
        <fullName evidence="20">Partner of PIX 1</fullName>
    </alternativeName>
    <alternativeName>
        <fullName evidence="22">Partner of PIX-alpha</fullName>
    </alternativeName>
</protein>
<organism evidence="26 27">
    <name type="scientific">Elysia chlorotica</name>
    <name type="common">Eastern emerald elysia</name>
    <name type="synonym">Sea slug</name>
    <dbReference type="NCBI Taxonomy" id="188477"/>
    <lineage>
        <taxon>Eukaryota</taxon>
        <taxon>Metazoa</taxon>
        <taxon>Spiralia</taxon>
        <taxon>Lophotrochozoa</taxon>
        <taxon>Mollusca</taxon>
        <taxon>Gastropoda</taxon>
        <taxon>Heterobranchia</taxon>
        <taxon>Euthyneura</taxon>
        <taxon>Panpulmonata</taxon>
        <taxon>Sacoglossa</taxon>
        <taxon>Placobranchoidea</taxon>
        <taxon>Plakobranchidae</taxon>
        <taxon>Elysia</taxon>
    </lineage>
</organism>
<dbReference type="InterPro" id="IPR001932">
    <property type="entry name" value="PPM-type_phosphatase-like_dom"/>
</dbReference>
<feature type="region of interest" description="Disordered" evidence="24">
    <location>
        <begin position="105"/>
        <end position="127"/>
    </location>
</feature>
<dbReference type="GO" id="GO:0004722">
    <property type="term" value="F:protein serine/threonine phosphatase activity"/>
    <property type="evidence" value="ECO:0007669"/>
    <property type="project" value="UniProtKB-EC"/>
</dbReference>
<keyword evidence="7" id="KW-0597">Phosphoprotein</keyword>
<evidence type="ECO:0000256" key="14">
    <source>
        <dbReference type="ARBA" id="ARBA00023242"/>
    </source>
</evidence>
<feature type="compositionally biased region" description="Polar residues" evidence="24">
    <location>
        <begin position="744"/>
        <end position="758"/>
    </location>
</feature>
<keyword evidence="9" id="KW-0677">Repeat</keyword>
<dbReference type="PROSITE" id="PS51746">
    <property type="entry name" value="PPM_2"/>
    <property type="match status" value="1"/>
</dbReference>
<evidence type="ECO:0000313" key="26">
    <source>
        <dbReference type="EMBL" id="RUS71543.1"/>
    </source>
</evidence>
<evidence type="ECO:0000256" key="7">
    <source>
        <dbReference type="ARBA" id="ARBA00022553"/>
    </source>
</evidence>
<dbReference type="CDD" id="cd00143">
    <property type="entry name" value="PP2Cc"/>
    <property type="match status" value="1"/>
</dbReference>
<accession>A0A433SQM0</accession>
<evidence type="ECO:0000256" key="1">
    <source>
        <dbReference type="ARBA" id="ARBA00001936"/>
    </source>
</evidence>
<dbReference type="OrthoDB" id="10264738at2759"/>
<evidence type="ECO:0000256" key="11">
    <source>
        <dbReference type="ARBA" id="ARBA00022842"/>
    </source>
</evidence>
<feature type="region of interest" description="Disordered" evidence="24">
    <location>
        <begin position="441"/>
        <end position="504"/>
    </location>
</feature>
<evidence type="ECO:0000256" key="23">
    <source>
        <dbReference type="RuleBase" id="RU003465"/>
    </source>
</evidence>
<evidence type="ECO:0000256" key="20">
    <source>
        <dbReference type="ARBA" id="ARBA00075701"/>
    </source>
</evidence>
<evidence type="ECO:0000256" key="15">
    <source>
        <dbReference type="ARBA" id="ARBA00047761"/>
    </source>
</evidence>
<evidence type="ECO:0000256" key="9">
    <source>
        <dbReference type="ARBA" id="ARBA00022737"/>
    </source>
</evidence>
<keyword evidence="13" id="KW-0464">Manganese</keyword>
<feature type="region of interest" description="Disordered" evidence="24">
    <location>
        <begin position="735"/>
        <end position="758"/>
    </location>
</feature>
<feature type="compositionally biased region" description="Basic and acidic residues" evidence="24">
    <location>
        <begin position="476"/>
        <end position="486"/>
    </location>
</feature>
<dbReference type="PANTHER" id="PTHR13832">
    <property type="entry name" value="PROTEIN PHOSPHATASE 2C"/>
    <property type="match status" value="1"/>
</dbReference>
<keyword evidence="14" id="KW-0539">Nucleus</keyword>
<evidence type="ECO:0000256" key="17">
    <source>
        <dbReference type="ARBA" id="ARBA00063519"/>
    </source>
</evidence>
<evidence type="ECO:0000256" key="3">
    <source>
        <dbReference type="ARBA" id="ARBA00004123"/>
    </source>
</evidence>
<dbReference type="EC" id="3.1.3.16" evidence="5"/>
<dbReference type="STRING" id="188477.A0A433SQM0"/>
<name>A0A433SQM0_ELYCH</name>
<evidence type="ECO:0000256" key="2">
    <source>
        <dbReference type="ARBA" id="ARBA00001946"/>
    </source>
</evidence>
<proteinExistence type="inferred from homology"/>
<evidence type="ECO:0000256" key="18">
    <source>
        <dbReference type="ARBA" id="ARBA00070214"/>
    </source>
</evidence>
<evidence type="ECO:0000256" key="19">
    <source>
        <dbReference type="ARBA" id="ARBA00075580"/>
    </source>
</evidence>
<comment type="caution">
    <text evidence="26">The sequence shown here is derived from an EMBL/GenBank/DDBJ whole genome shotgun (WGS) entry which is preliminary data.</text>
</comment>
<dbReference type="PROSITE" id="PS01032">
    <property type="entry name" value="PPM_1"/>
    <property type="match status" value="1"/>
</dbReference>
<dbReference type="Gene3D" id="3.60.40.10">
    <property type="entry name" value="PPM-type phosphatase domain"/>
    <property type="match status" value="1"/>
</dbReference>
<dbReference type="InterPro" id="IPR036457">
    <property type="entry name" value="PPM-type-like_dom_sf"/>
</dbReference>
<comment type="catalytic activity">
    <reaction evidence="15">
        <text>O-phospho-L-seryl-[protein] + H2O = L-seryl-[protein] + phosphate</text>
        <dbReference type="Rhea" id="RHEA:20629"/>
        <dbReference type="Rhea" id="RHEA-COMP:9863"/>
        <dbReference type="Rhea" id="RHEA-COMP:11604"/>
        <dbReference type="ChEBI" id="CHEBI:15377"/>
        <dbReference type="ChEBI" id="CHEBI:29999"/>
        <dbReference type="ChEBI" id="CHEBI:43474"/>
        <dbReference type="ChEBI" id="CHEBI:83421"/>
        <dbReference type="EC" id="3.1.3.16"/>
    </reaction>
</comment>
<dbReference type="GO" id="GO:0005634">
    <property type="term" value="C:nucleus"/>
    <property type="evidence" value="ECO:0007669"/>
    <property type="project" value="UniProtKB-SubCell"/>
</dbReference>
<gene>
    <name evidence="26" type="ORF">EGW08_020699</name>
</gene>
<dbReference type="SUPFAM" id="SSF81606">
    <property type="entry name" value="PP2C-like"/>
    <property type="match status" value="1"/>
</dbReference>
<evidence type="ECO:0000256" key="13">
    <source>
        <dbReference type="ARBA" id="ARBA00023211"/>
    </source>
</evidence>
<evidence type="ECO:0000259" key="25">
    <source>
        <dbReference type="PROSITE" id="PS51746"/>
    </source>
</evidence>
<evidence type="ECO:0000256" key="12">
    <source>
        <dbReference type="ARBA" id="ARBA00022912"/>
    </source>
</evidence>
<feature type="region of interest" description="Disordered" evidence="24">
    <location>
        <begin position="791"/>
        <end position="851"/>
    </location>
</feature>
<dbReference type="SMART" id="SM00332">
    <property type="entry name" value="PP2Cc"/>
    <property type="match status" value="1"/>
</dbReference>
<keyword evidence="12 23" id="KW-0904">Protein phosphatase</keyword>
<dbReference type="FunFam" id="3.60.40.10:FF:000021">
    <property type="entry name" value="Protein phosphatase, Mg2+/Mn2+-dependent, 1E"/>
    <property type="match status" value="1"/>
</dbReference>
<feature type="region of interest" description="Disordered" evidence="24">
    <location>
        <begin position="542"/>
        <end position="608"/>
    </location>
</feature>
<dbReference type="InterPro" id="IPR000222">
    <property type="entry name" value="PP2C_BS"/>
</dbReference>
<evidence type="ECO:0000256" key="5">
    <source>
        <dbReference type="ARBA" id="ARBA00013081"/>
    </source>
</evidence>
<keyword evidence="8" id="KW-0479">Metal-binding</keyword>